<dbReference type="CDD" id="cd24013">
    <property type="entry name" value="ASKHA_ATPase_BT3980-like"/>
    <property type="match status" value="1"/>
</dbReference>
<organism evidence="1 2">
    <name type="scientific">Daejeonella rubra</name>
    <dbReference type="NCBI Taxonomy" id="990371"/>
    <lineage>
        <taxon>Bacteria</taxon>
        <taxon>Pseudomonadati</taxon>
        <taxon>Bacteroidota</taxon>
        <taxon>Sphingobacteriia</taxon>
        <taxon>Sphingobacteriales</taxon>
        <taxon>Sphingobacteriaceae</taxon>
        <taxon>Daejeonella</taxon>
    </lineage>
</organism>
<reference evidence="2" key="1">
    <citation type="submission" date="2016-10" db="EMBL/GenBank/DDBJ databases">
        <authorList>
            <person name="Varghese N."/>
            <person name="Submissions S."/>
        </authorList>
    </citation>
    <scope>NUCLEOTIDE SEQUENCE [LARGE SCALE GENOMIC DNA]</scope>
    <source>
        <strain evidence="2">DSM 24536</strain>
    </source>
</reference>
<keyword evidence="2" id="KW-1185">Reference proteome</keyword>
<dbReference type="Gene3D" id="3.30.420.250">
    <property type="match status" value="1"/>
</dbReference>
<dbReference type="InterPro" id="IPR024213">
    <property type="entry name" value="DUF3822"/>
</dbReference>
<protein>
    <submittedName>
        <fullName evidence="1">Uncharacterized protein</fullName>
    </submittedName>
</protein>
<dbReference type="Pfam" id="PF12864">
    <property type="entry name" value="DUF3822"/>
    <property type="match status" value="1"/>
</dbReference>
<gene>
    <name evidence="1" type="ORF">SAMN05421813_1178</name>
</gene>
<name>A0A1G9UMQ1_9SPHI</name>
<evidence type="ECO:0000313" key="1">
    <source>
        <dbReference type="EMBL" id="SDM61151.1"/>
    </source>
</evidence>
<evidence type="ECO:0000313" key="2">
    <source>
        <dbReference type="Proteomes" id="UP000199226"/>
    </source>
</evidence>
<dbReference type="AlphaFoldDB" id="A0A1G9UMQ1"/>
<accession>A0A1G9UMQ1</accession>
<dbReference type="STRING" id="990371.SAMN05421813_1178"/>
<dbReference type="Gene3D" id="3.30.420.260">
    <property type="match status" value="1"/>
</dbReference>
<dbReference type="Proteomes" id="UP000199226">
    <property type="component" value="Unassembled WGS sequence"/>
</dbReference>
<proteinExistence type="predicted"/>
<dbReference type="EMBL" id="FNHH01000017">
    <property type="protein sequence ID" value="SDM61151.1"/>
    <property type="molecule type" value="Genomic_DNA"/>
</dbReference>
<sequence length="299" mass="34794">MKELKNIRRETILLLSMIKILHLVDDEFQSQNAAKCDLLIHIGIETFQYAIIDKVRDELKALVEYELPEISNQGDLIEAIRSLSECSKEFKYPFNTIKISFDSYQYTFIPDELYQSGNDQEYAKFLKTSQNTNILCNPIPAAKLKNIVGINSDLHLALNSIFHHPKIYGQASTYIQGIKKNYKQNTEPSLFIDIHKKHIQIAYFKQSELSFYNMFDCINADELNYFVLNIIESLQLDIEQTSVILSGNVIKDDEYYQRIEKYFKDIKFADCSTIVNHPEMFIGVFSHTFFSLLTLDQCE</sequence>